<keyword evidence="2" id="KW-1185">Reference proteome</keyword>
<dbReference type="PATRIC" id="fig|483937.3.peg.1788"/>
<comment type="caution">
    <text evidence="1">The sequence shown here is derived from an EMBL/GenBank/DDBJ whole genome shotgun (WGS) entry which is preliminary data.</text>
</comment>
<sequence>MNRYTSVFCVQIARFMGGNTSWDGLNSAFLQAYTFMEAPARNRNGCTVRNGQYSRFFLGWPGDPASLLPEGPLLSLSFGTPP</sequence>
<evidence type="ECO:0000313" key="1">
    <source>
        <dbReference type="EMBL" id="KWX76412.1"/>
    </source>
</evidence>
<organism evidence="1 2">
    <name type="scientific">Paenibacillus riograndensis</name>
    <dbReference type="NCBI Taxonomy" id="483937"/>
    <lineage>
        <taxon>Bacteria</taxon>
        <taxon>Bacillati</taxon>
        <taxon>Bacillota</taxon>
        <taxon>Bacilli</taxon>
        <taxon>Bacillales</taxon>
        <taxon>Paenibacillaceae</taxon>
        <taxon>Paenibacillus</taxon>
        <taxon>Paenibacillus sonchi group</taxon>
    </lineage>
</organism>
<proteinExistence type="predicted"/>
<dbReference type="EMBL" id="LIRB01000131">
    <property type="protein sequence ID" value="KWX76412.1"/>
    <property type="molecule type" value="Genomic_DNA"/>
</dbReference>
<dbReference type="Proteomes" id="UP000070475">
    <property type="component" value="Unassembled WGS sequence"/>
</dbReference>
<accession>A0A132TYM6</accession>
<name>A0A132TYM6_9BACL</name>
<gene>
    <name evidence="1" type="ORF">AMQ84_15545</name>
</gene>
<reference evidence="1 2" key="1">
    <citation type="submission" date="2015-08" db="EMBL/GenBank/DDBJ databases">
        <title>Genomes of Paenibacillus riograndensis.</title>
        <authorList>
            <person name="Sant'Anna F.H."/>
            <person name="Souza R."/>
            <person name="Ambrosini A."/>
            <person name="Bach E."/>
            <person name="Fernandes G."/>
            <person name="Balsanelli E."/>
            <person name="Baura V.A."/>
            <person name="Pedrosa F.O."/>
            <person name="Souza E.M."/>
            <person name="Passaglia L."/>
        </authorList>
    </citation>
    <scope>NUCLEOTIDE SEQUENCE [LARGE SCALE GENOMIC DNA]</scope>
    <source>
        <strain evidence="1 2">CAS34</strain>
    </source>
</reference>
<dbReference type="AlphaFoldDB" id="A0A132TYM6"/>
<protein>
    <submittedName>
        <fullName evidence="1">Uncharacterized protein</fullName>
    </submittedName>
</protein>
<evidence type="ECO:0000313" key="2">
    <source>
        <dbReference type="Proteomes" id="UP000070475"/>
    </source>
</evidence>